<name>A0A0C3GP44_OIDMZ</name>
<evidence type="ECO:0000256" key="9">
    <source>
        <dbReference type="RuleBase" id="RU003780"/>
    </source>
</evidence>
<gene>
    <name evidence="7" type="primary">UNG1</name>
    <name evidence="12" type="ORF">OIDMADRAFT_105318</name>
</gene>
<comment type="similarity">
    <text evidence="1 7 9">Belongs to the uracil-DNA glycosylase (UDG) superfamily. UNG family.</text>
</comment>
<evidence type="ECO:0000256" key="2">
    <source>
        <dbReference type="ARBA" id="ARBA00022763"/>
    </source>
</evidence>
<evidence type="ECO:0000256" key="8">
    <source>
        <dbReference type="PROSITE-ProRule" id="PRU10072"/>
    </source>
</evidence>
<feature type="active site" description="Proton acceptor" evidence="7 8">
    <location>
        <position position="143"/>
    </location>
</feature>
<evidence type="ECO:0000259" key="11">
    <source>
        <dbReference type="SMART" id="SM00986"/>
    </source>
</evidence>
<comment type="subcellular location">
    <subcellularLocation>
        <location evidence="7">Mitochondrion</location>
    </subcellularLocation>
    <subcellularLocation>
        <location evidence="7">Nucleus</location>
    </subcellularLocation>
</comment>
<comment type="function">
    <text evidence="7 9">Excises uracil residues from the DNA which can arise as a result of misincorporation of dUMP residues by DNA polymerase or due to deamination of cytosine.</text>
</comment>
<dbReference type="OrthoDB" id="10031947at2759"/>
<dbReference type="EC" id="3.2.2.27" evidence="7 9"/>
<reference evidence="12 13" key="1">
    <citation type="submission" date="2014-04" db="EMBL/GenBank/DDBJ databases">
        <authorList>
            <consortium name="DOE Joint Genome Institute"/>
            <person name="Kuo A."/>
            <person name="Martino E."/>
            <person name="Perotto S."/>
            <person name="Kohler A."/>
            <person name="Nagy L.G."/>
            <person name="Floudas D."/>
            <person name="Copeland A."/>
            <person name="Barry K.W."/>
            <person name="Cichocki N."/>
            <person name="Veneault-Fourrey C."/>
            <person name="LaButti K."/>
            <person name="Lindquist E.A."/>
            <person name="Lipzen A."/>
            <person name="Lundell T."/>
            <person name="Morin E."/>
            <person name="Murat C."/>
            <person name="Sun H."/>
            <person name="Tunlid A."/>
            <person name="Henrissat B."/>
            <person name="Grigoriev I.V."/>
            <person name="Hibbett D.S."/>
            <person name="Martin F."/>
            <person name="Nordberg H.P."/>
            <person name="Cantor M.N."/>
            <person name="Hua S.X."/>
        </authorList>
    </citation>
    <scope>NUCLEOTIDE SEQUENCE [LARGE SCALE GENOMIC DNA]</scope>
    <source>
        <strain evidence="12 13">Zn</strain>
    </source>
</reference>
<evidence type="ECO:0000256" key="10">
    <source>
        <dbReference type="SAM" id="MobiDB-lite"/>
    </source>
</evidence>
<dbReference type="InterPro" id="IPR036895">
    <property type="entry name" value="Uracil-DNA_glycosylase-like_sf"/>
</dbReference>
<evidence type="ECO:0000256" key="5">
    <source>
        <dbReference type="ARBA" id="ARBA00023204"/>
    </source>
</evidence>
<dbReference type="Gene3D" id="3.40.470.10">
    <property type="entry name" value="Uracil-DNA glycosylase-like domain"/>
    <property type="match status" value="1"/>
</dbReference>
<evidence type="ECO:0000256" key="7">
    <source>
        <dbReference type="HAMAP-Rule" id="MF_03166"/>
    </source>
</evidence>
<dbReference type="SUPFAM" id="SSF52141">
    <property type="entry name" value="Uracil-DNA glycosylase-like"/>
    <property type="match status" value="1"/>
</dbReference>
<dbReference type="STRING" id="913774.A0A0C3GP44"/>
<evidence type="ECO:0000256" key="1">
    <source>
        <dbReference type="ARBA" id="ARBA00008184"/>
    </source>
</evidence>
<dbReference type="InParanoid" id="A0A0C3GP44"/>
<evidence type="ECO:0000256" key="6">
    <source>
        <dbReference type="ARBA" id="ARBA00023242"/>
    </source>
</evidence>
<feature type="region of interest" description="Disordered" evidence="10">
    <location>
        <begin position="1"/>
        <end position="30"/>
    </location>
</feature>
<feature type="compositionally biased region" description="Low complexity" evidence="10">
    <location>
        <begin position="43"/>
        <end position="56"/>
    </location>
</feature>
<organism evidence="12 13">
    <name type="scientific">Oidiodendron maius (strain Zn)</name>
    <dbReference type="NCBI Taxonomy" id="913774"/>
    <lineage>
        <taxon>Eukaryota</taxon>
        <taxon>Fungi</taxon>
        <taxon>Dikarya</taxon>
        <taxon>Ascomycota</taxon>
        <taxon>Pezizomycotina</taxon>
        <taxon>Leotiomycetes</taxon>
        <taxon>Leotiomycetes incertae sedis</taxon>
        <taxon>Myxotrichaceae</taxon>
        <taxon>Oidiodendron</taxon>
    </lineage>
</organism>
<dbReference type="GO" id="GO:0004844">
    <property type="term" value="F:uracil DNA N-glycosylase activity"/>
    <property type="evidence" value="ECO:0007669"/>
    <property type="project" value="UniProtKB-UniRule"/>
</dbReference>
<dbReference type="InterPro" id="IPR005122">
    <property type="entry name" value="Uracil-DNA_glycosylase-like"/>
</dbReference>
<evidence type="ECO:0000256" key="3">
    <source>
        <dbReference type="ARBA" id="ARBA00022801"/>
    </source>
</evidence>
<evidence type="ECO:0000313" key="12">
    <source>
        <dbReference type="EMBL" id="KIM97830.1"/>
    </source>
</evidence>
<proteinExistence type="inferred from homology"/>
<dbReference type="SMART" id="SM00986">
    <property type="entry name" value="UDG"/>
    <property type="match status" value="1"/>
</dbReference>
<dbReference type="PROSITE" id="PS00130">
    <property type="entry name" value="U_DNA_GLYCOSYLASE"/>
    <property type="match status" value="1"/>
</dbReference>
<reference evidence="13" key="2">
    <citation type="submission" date="2015-01" db="EMBL/GenBank/DDBJ databases">
        <title>Evolutionary Origins and Diversification of the Mycorrhizal Mutualists.</title>
        <authorList>
            <consortium name="DOE Joint Genome Institute"/>
            <consortium name="Mycorrhizal Genomics Consortium"/>
            <person name="Kohler A."/>
            <person name="Kuo A."/>
            <person name="Nagy L.G."/>
            <person name="Floudas D."/>
            <person name="Copeland A."/>
            <person name="Barry K.W."/>
            <person name="Cichocki N."/>
            <person name="Veneault-Fourrey C."/>
            <person name="LaButti K."/>
            <person name="Lindquist E.A."/>
            <person name="Lipzen A."/>
            <person name="Lundell T."/>
            <person name="Morin E."/>
            <person name="Murat C."/>
            <person name="Riley R."/>
            <person name="Ohm R."/>
            <person name="Sun H."/>
            <person name="Tunlid A."/>
            <person name="Henrissat B."/>
            <person name="Grigoriev I.V."/>
            <person name="Hibbett D.S."/>
            <person name="Martin F."/>
        </authorList>
    </citation>
    <scope>NUCLEOTIDE SEQUENCE [LARGE SCALE GENOMIC DNA]</scope>
    <source>
        <strain evidence="13">Zn</strain>
    </source>
</reference>
<evidence type="ECO:0000256" key="4">
    <source>
        <dbReference type="ARBA" id="ARBA00023128"/>
    </source>
</evidence>
<dbReference type="PANTHER" id="PTHR11264:SF0">
    <property type="entry name" value="URACIL-DNA GLYCOSYLASE"/>
    <property type="match status" value="1"/>
</dbReference>
<dbReference type="NCBIfam" id="TIGR00628">
    <property type="entry name" value="ung"/>
    <property type="match status" value="1"/>
</dbReference>
<dbReference type="AlphaFoldDB" id="A0A0C3GP44"/>
<dbReference type="HAMAP" id="MF_00148">
    <property type="entry name" value="UDG"/>
    <property type="match status" value="1"/>
</dbReference>
<dbReference type="NCBIfam" id="NF003589">
    <property type="entry name" value="PRK05254.1-2"/>
    <property type="match status" value="1"/>
</dbReference>
<dbReference type="NCBIfam" id="NF003588">
    <property type="entry name" value="PRK05254.1-1"/>
    <property type="match status" value="1"/>
</dbReference>
<keyword evidence="6 7" id="KW-0539">Nucleus</keyword>
<keyword evidence="4 7" id="KW-0496">Mitochondrion</keyword>
<keyword evidence="5 7" id="KW-0234">DNA repair</keyword>
<evidence type="ECO:0000313" key="13">
    <source>
        <dbReference type="Proteomes" id="UP000054321"/>
    </source>
</evidence>
<dbReference type="GO" id="GO:0097510">
    <property type="term" value="P:base-excision repair, AP site formation via deaminated base removal"/>
    <property type="evidence" value="ECO:0007669"/>
    <property type="project" value="TreeGrafter"/>
</dbReference>
<dbReference type="EMBL" id="KN832881">
    <property type="protein sequence ID" value="KIM97830.1"/>
    <property type="molecule type" value="Genomic_DNA"/>
</dbReference>
<protein>
    <recommendedName>
        <fullName evidence="7 9">Uracil-DNA glycosylase</fullName>
        <shortName evidence="7">UDG</shortName>
        <ecNumber evidence="7 9">3.2.2.27</ecNumber>
    </recommendedName>
</protein>
<dbReference type="InterPro" id="IPR002043">
    <property type="entry name" value="UDG_fam1"/>
</dbReference>
<dbReference type="GO" id="GO:0005634">
    <property type="term" value="C:nucleus"/>
    <property type="evidence" value="ECO:0007669"/>
    <property type="project" value="UniProtKB-SubCell"/>
</dbReference>
<dbReference type="Proteomes" id="UP000054321">
    <property type="component" value="Unassembled WGS sequence"/>
</dbReference>
<dbReference type="Pfam" id="PF03167">
    <property type="entry name" value="UDG"/>
    <property type="match status" value="1"/>
</dbReference>
<dbReference type="FunCoup" id="A0A0C3GP44">
    <property type="interactions" value="312"/>
</dbReference>
<dbReference type="FunFam" id="3.40.470.10:FF:000007">
    <property type="entry name" value="Uracil-DNA glycosylase"/>
    <property type="match status" value="1"/>
</dbReference>
<sequence>MSLNLKRKGSELPAGDVKKPKGNGSITSFFGAPKTVLSTTKANGNSNGPSSSPVSSTWDKEAWVKKLSGEQKQLLALEIGTLHESWLKELKDEITSESFLELKRFLKTEAQSGKKIYPPSEDVYSWSRHTPFNTVKAVIIGQDPYHNVNQAHGLCFSVRPPTIPPPSLKNIFTCLKNDFPTFRPPPNNSGLLTPWADRGVLLLNTALTVRAHDANSHAGKGWEKFTQKVIDIVAAKRTRGVVFLAWGKPAGLRVKDVNRARHCVLQSVHPSPLSASRGFFQCGHFKKTNEWLVKTYGAGSEIDWDLEGAVHGVV</sequence>
<dbReference type="PANTHER" id="PTHR11264">
    <property type="entry name" value="URACIL-DNA GLYCOSYLASE"/>
    <property type="match status" value="1"/>
</dbReference>
<feature type="domain" description="Uracil-DNA glycosylase-like" evidence="11">
    <location>
        <begin position="128"/>
        <end position="292"/>
    </location>
</feature>
<dbReference type="SMART" id="SM00987">
    <property type="entry name" value="UreE_C"/>
    <property type="match status" value="1"/>
</dbReference>
<dbReference type="NCBIfam" id="NF003592">
    <property type="entry name" value="PRK05254.1-5"/>
    <property type="match status" value="1"/>
</dbReference>
<keyword evidence="13" id="KW-1185">Reference proteome</keyword>
<keyword evidence="2 7" id="KW-0227">DNA damage</keyword>
<feature type="region of interest" description="Disordered" evidence="10">
    <location>
        <begin position="37"/>
        <end position="56"/>
    </location>
</feature>
<comment type="catalytic activity">
    <reaction evidence="7 9">
        <text>Hydrolyzes single-stranded DNA or mismatched double-stranded DNA and polynucleotides, releasing free uracil.</text>
        <dbReference type="EC" id="3.2.2.27"/>
    </reaction>
</comment>
<dbReference type="GO" id="GO:0005739">
    <property type="term" value="C:mitochondrion"/>
    <property type="evidence" value="ECO:0007669"/>
    <property type="project" value="UniProtKB-SubCell"/>
</dbReference>
<dbReference type="InterPro" id="IPR018085">
    <property type="entry name" value="Ura-DNA_Glyclase_AS"/>
</dbReference>
<dbReference type="HOGENOM" id="CLU_032162_2_0_1"/>
<keyword evidence="3 7" id="KW-0378">Hydrolase</keyword>
<accession>A0A0C3GP44</accession>
<dbReference type="CDD" id="cd10027">
    <property type="entry name" value="UDG-F1-like"/>
    <property type="match status" value="1"/>
</dbReference>